<evidence type="ECO:0000256" key="1">
    <source>
        <dbReference type="SAM" id="MobiDB-lite"/>
    </source>
</evidence>
<organism evidence="2 3">
    <name type="scientific">Urbifossiella limnaea</name>
    <dbReference type="NCBI Taxonomy" id="2528023"/>
    <lineage>
        <taxon>Bacteria</taxon>
        <taxon>Pseudomonadati</taxon>
        <taxon>Planctomycetota</taxon>
        <taxon>Planctomycetia</taxon>
        <taxon>Gemmatales</taxon>
        <taxon>Gemmataceae</taxon>
        <taxon>Urbifossiella</taxon>
    </lineage>
</organism>
<dbReference type="KEGG" id="uli:ETAA1_08330"/>
<feature type="region of interest" description="Disordered" evidence="1">
    <location>
        <begin position="78"/>
        <end position="102"/>
    </location>
</feature>
<dbReference type="RefSeq" id="WP_145234563.1">
    <property type="nucleotide sequence ID" value="NZ_CP036273.1"/>
</dbReference>
<dbReference type="EMBL" id="CP036273">
    <property type="protein sequence ID" value="QDU18935.1"/>
    <property type="molecule type" value="Genomic_DNA"/>
</dbReference>
<sequence length="102" mass="11572">MLNSFTEQPYRDLPECFAGWMGRAEPASGEVFEPKTVVDRVDVAADTRICLAAVFDLVGREVIWADIALSKHPRFANHVRDNRARAHSRRSPNHGARDRTLR</sequence>
<keyword evidence="3" id="KW-1185">Reference proteome</keyword>
<dbReference type="OrthoDB" id="229560at2"/>
<gene>
    <name evidence="2" type="ORF">ETAA1_08330</name>
</gene>
<accession>A0A517XN45</accession>
<protein>
    <submittedName>
        <fullName evidence="2">Uncharacterized protein</fullName>
    </submittedName>
</protein>
<dbReference type="AlphaFoldDB" id="A0A517XN45"/>
<name>A0A517XN45_9BACT</name>
<evidence type="ECO:0000313" key="3">
    <source>
        <dbReference type="Proteomes" id="UP000319576"/>
    </source>
</evidence>
<proteinExistence type="predicted"/>
<dbReference type="Proteomes" id="UP000319576">
    <property type="component" value="Chromosome"/>
</dbReference>
<reference evidence="2 3" key="1">
    <citation type="submission" date="2019-02" db="EMBL/GenBank/DDBJ databases">
        <title>Deep-cultivation of Planctomycetes and their phenomic and genomic characterization uncovers novel biology.</title>
        <authorList>
            <person name="Wiegand S."/>
            <person name="Jogler M."/>
            <person name="Boedeker C."/>
            <person name="Pinto D."/>
            <person name="Vollmers J."/>
            <person name="Rivas-Marin E."/>
            <person name="Kohn T."/>
            <person name="Peeters S.H."/>
            <person name="Heuer A."/>
            <person name="Rast P."/>
            <person name="Oberbeckmann S."/>
            <person name="Bunk B."/>
            <person name="Jeske O."/>
            <person name="Meyerdierks A."/>
            <person name="Storesund J.E."/>
            <person name="Kallscheuer N."/>
            <person name="Luecker S."/>
            <person name="Lage O.M."/>
            <person name="Pohl T."/>
            <person name="Merkel B.J."/>
            <person name="Hornburger P."/>
            <person name="Mueller R.-W."/>
            <person name="Bruemmer F."/>
            <person name="Labrenz M."/>
            <person name="Spormann A.M."/>
            <person name="Op den Camp H."/>
            <person name="Overmann J."/>
            <person name="Amann R."/>
            <person name="Jetten M.S.M."/>
            <person name="Mascher T."/>
            <person name="Medema M.H."/>
            <person name="Devos D.P."/>
            <person name="Kaster A.-K."/>
            <person name="Ovreas L."/>
            <person name="Rohde M."/>
            <person name="Galperin M.Y."/>
            <person name="Jogler C."/>
        </authorList>
    </citation>
    <scope>NUCLEOTIDE SEQUENCE [LARGE SCALE GENOMIC DNA]</scope>
    <source>
        <strain evidence="2 3">ETA_A1</strain>
    </source>
</reference>
<evidence type="ECO:0000313" key="2">
    <source>
        <dbReference type="EMBL" id="QDU18935.1"/>
    </source>
</evidence>